<dbReference type="Proteomes" id="UP000557392">
    <property type="component" value="Unassembled WGS sequence"/>
</dbReference>
<comment type="caution">
    <text evidence="1">The sequence shown here is derived from an EMBL/GenBank/DDBJ whole genome shotgun (WGS) entry which is preliminary data.</text>
</comment>
<proteinExistence type="predicted"/>
<name>A0A7W6NYJ9_9SPHN</name>
<dbReference type="EMBL" id="JACIEH010000003">
    <property type="protein sequence ID" value="MBB4100433.1"/>
    <property type="molecule type" value="Genomic_DNA"/>
</dbReference>
<evidence type="ECO:0000313" key="1">
    <source>
        <dbReference type="EMBL" id="MBB4100433.1"/>
    </source>
</evidence>
<gene>
    <name evidence="1" type="ORF">GGR46_004005</name>
</gene>
<sequence length="71" mass="7783">MPLGKAARHFSDDSYALEKLSKLDPDSDVDPSPGRFNVLSSFCSIGSPGFERFDRKQLGEIYAERLGMGDG</sequence>
<protein>
    <submittedName>
        <fullName evidence="1">Uncharacterized protein</fullName>
    </submittedName>
</protein>
<evidence type="ECO:0000313" key="2">
    <source>
        <dbReference type="Proteomes" id="UP000557392"/>
    </source>
</evidence>
<keyword evidence="2" id="KW-1185">Reference proteome</keyword>
<organism evidence="1 2">
    <name type="scientific">Sphingomonas kyeonggiensis</name>
    <dbReference type="NCBI Taxonomy" id="1268553"/>
    <lineage>
        <taxon>Bacteria</taxon>
        <taxon>Pseudomonadati</taxon>
        <taxon>Pseudomonadota</taxon>
        <taxon>Alphaproteobacteria</taxon>
        <taxon>Sphingomonadales</taxon>
        <taxon>Sphingomonadaceae</taxon>
        <taxon>Sphingomonas</taxon>
    </lineage>
</organism>
<accession>A0A7W6NYJ9</accession>
<reference evidence="1 2" key="1">
    <citation type="submission" date="2020-08" db="EMBL/GenBank/DDBJ databases">
        <title>Genomic Encyclopedia of Type Strains, Phase IV (KMG-IV): sequencing the most valuable type-strain genomes for metagenomic binning, comparative biology and taxonomic classification.</title>
        <authorList>
            <person name="Goeker M."/>
        </authorList>
    </citation>
    <scope>NUCLEOTIDE SEQUENCE [LARGE SCALE GENOMIC DNA]</scope>
    <source>
        <strain evidence="1 2">DSM 101806</strain>
    </source>
</reference>
<dbReference type="AlphaFoldDB" id="A0A7W6NYJ9"/>